<comment type="similarity">
    <text evidence="2">Belongs to the BCCT transporter (TC 2.A.15) family.</text>
</comment>
<dbReference type="Pfam" id="PF02028">
    <property type="entry name" value="BCCT"/>
    <property type="match status" value="1"/>
</dbReference>
<keyword evidence="10" id="KW-1185">Reference proteome</keyword>
<evidence type="ECO:0000256" key="3">
    <source>
        <dbReference type="ARBA" id="ARBA00022448"/>
    </source>
</evidence>
<accession>A0A9Q3ZEK3</accession>
<feature type="transmembrane region" description="Helical" evidence="8">
    <location>
        <begin position="228"/>
        <end position="246"/>
    </location>
</feature>
<dbReference type="RefSeq" id="WP_080530658.1">
    <property type="nucleotide sequence ID" value="NZ_CBDDTQ010000001.1"/>
</dbReference>
<feature type="transmembrane region" description="Helical" evidence="8">
    <location>
        <begin position="441"/>
        <end position="460"/>
    </location>
</feature>
<sequence>MLSTQRVYLTSAAIIVSLVALGAAFPKAFASTAATLLSSLSRYFGWFYLLSVFVFVVFLLVLAFSKYGKIRLGPQDSTPDYSLFSWLSMLLSAGFGVGLVFYGMAEPMLHLQEPPHGLAEPGTRQAAALAIQYSFFHWGVNQWAAFTLVGLIIAFFQFRKDRPGLVSTMVEPALRDLPRRQIASDTLDVMAVIATVTGVATSLGLGVLQMNGGLESVFGWPNDVWSKVGILGAMFLCYMASSYTGLDRGIRILSNLNMVLCLTLMAYMLITGPTVRIFDVFVNGLGDYFGNFIEMALTIPPFERGDWMDRFTVFYWAWVIAWSPFVGTFVARVSRGRTIKEFVFGVLLVPPLLACAWIAVFGGTALDLDLTQNADLAAVVHNDVASGLFKMYEMLPYGYLLSGLTMVLLFIFLVTSADSATYIVAQMTDQGSLNPPLKKRLTWGVLISAICITLISAGGLKGLQSAALLAALPFALVLFLMVIVLVRELREDRRNMLLDLYHRNEGTPVGGDPFEAEEFTDLAPEEKIRRRLTAVNRTPPG</sequence>
<organism evidence="9 10">
    <name type="scientific">Alloalcanivorax xenomutans</name>
    <dbReference type="NCBI Taxonomy" id="1094342"/>
    <lineage>
        <taxon>Bacteria</taxon>
        <taxon>Pseudomonadati</taxon>
        <taxon>Pseudomonadota</taxon>
        <taxon>Gammaproteobacteria</taxon>
        <taxon>Oceanospirillales</taxon>
        <taxon>Alcanivoracaceae</taxon>
        <taxon>Alloalcanivorax</taxon>
    </lineage>
</organism>
<evidence type="ECO:0000313" key="10">
    <source>
        <dbReference type="Proteomes" id="UP001107961"/>
    </source>
</evidence>
<keyword evidence="6 8" id="KW-1133">Transmembrane helix</keyword>
<evidence type="ECO:0000256" key="7">
    <source>
        <dbReference type="ARBA" id="ARBA00023136"/>
    </source>
</evidence>
<feature type="transmembrane region" description="Helical" evidence="8">
    <location>
        <begin position="397"/>
        <end position="420"/>
    </location>
</feature>
<evidence type="ECO:0000256" key="6">
    <source>
        <dbReference type="ARBA" id="ARBA00022989"/>
    </source>
</evidence>
<proteinExistence type="inferred from homology"/>
<evidence type="ECO:0000256" key="1">
    <source>
        <dbReference type="ARBA" id="ARBA00004651"/>
    </source>
</evidence>
<dbReference type="Proteomes" id="UP001107961">
    <property type="component" value="Unassembled WGS sequence"/>
</dbReference>
<dbReference type="KEGG" id="axe:P40_06705"/>
<feature type="transmembrane region" description="Helical" evidence="8">
    <location>
        <begin position="45"/>
        <end position="64"/>
    </location>
</feature>
<name>A0A9Q3ZEK3_9GAMM</name>
<keyword evidence="7 8" id="KW-0472">Membrane</keyword>
<dbReference type="EMBL" id="JAJVKT010000033">
    <property type="protein sequence ID" value="MCE7510898.1"/>
    <property type="molecule type" value="Genomic_DNA"/>
</dbReference>
<keyword evidence="5 8" id="KW-0812">Transmembrane</keyword>
<keyword evidence="3" id="KW-0813">Transport</keyword>
<evidence type="ECO:0000256" key="8">
    <source>
        <dbReference type="SAM" id="Phobius"/>
    </source>
</evidence>
<evidence type="ECO:0000313" key="9">
    <source>
        <dbReference type="EMBL" id="MCE7510898.1"/>
    </source>
</evidence>
<dbReference type="GO" id="GO:0022857">
    <property type="term" value="F:transmembrane transporter activity"/>
    <property type="evidence" value="ECO:0007669"/>
    <property type="project" value="InterPro"/>
</dbReference>
<dbReference type="PANTHER" id="PTHR30047">
    <property type="entry name" value="HIGH-AFFINITY CHOLINE TRANSPORT PROTEIN-RELATED"/>
    <property type="match status" value="1"/>
</dbReference>
<feature type="transmembrane region" description="Helical" evidence="8">
    <location>
        <begin position="84"/>
        <end position="105"/>
    </location>
</feature>
<dbReference type="AlphaFoldDB" id="A0A9Q3ZEK3"/>
<feature type="transmembrane region" description="Helical" evidence="8">
    <location>
        <begin position="313"/>
        <end position="331"/>
    </location>
</feature>
<evidence type="ECO:0000256" key="4">
    <source>
        <dbReference type="ARBA" id="ARBA00022475"/>
    </source>
</evidence>
<comment type="caution">
    <text evidence="9">The sequence shown here is derived from an EMBL/GenBank/DDBJ whole genome shotgun (WGS) entry which is preliminary data.</text>
</comment>
<protein>
    <submittedName>
        <fullName evidence="9">BCCT family transporter</fullName>
    </submittedName>
</protein>
<feature type="transmembrane region" description="Helical" evidence="8">
    <location>
        <begin position="140"/>
        <end position="158"/>
    </location>
</feature>
<reference evidence="9" key="1">
    <citation type="submission" date="2022-01" db="EMBL/GenBank/DDBJ databases">
        <authorList>
            <person name="Karlyshev A.V."/>
            <person name="Jaspars M."/>
        </authorList>
    </citation>
    <scope>NUCLEOTIDE SEQUENCE</scope>
    <source>
        <strain evidence="9">AGSA3-2</strain>
    </source>
</reference>
<evidence type="ECO:0000256" key="2">
    <source>
        <dbReference type="ARBA" id="ARBA00005658"/>
    </source>
</evidence>
<evidence type="ECO:0000256" key="5">
    <source>
        <dbReference type="ARBA" id="ARBA00022692"/>
    </source>
</evidence>
<dbReference type="InterPro" id="IPR000060">
    <property type="entry name" value="BCCT_transptr"/>
</dbReference>
<feature type="transmembrane region" description="Helical" evidence="8">
    <location>
        <begin position="7"/>
        <end position="25"/>
    </location>
</feature>
<dbReference type="PANTHER" id="PTHR30047:SF7">
    <property type="entry name" value="HIGH-AFFINITY CHOLINE TRANSPORT PROTEIN"/>
    <property type="match status" value="1"/>
</dbReference>
<dbReference type="GO" id="GO:0005886">
    <property type="term" value="C:plasma membrane"/>
    <property type="evidence" value="ECO:0007669"/>
    <property type="project" value="UniProtKB-SubCell"/>
</dbReference>
<feature type="transmembrane region" description="Helical" evidence="8">
    <location>
        <begin position="258"/>
        <end position="278"/>
    </location>
</feature>
<feature type="transmembrane region" description="Helical" evidence="8">
    <location>
        <begin position="189"/>
        <end position="208"/>
    </location>
</feature>
<gene>
    <name evidence="9" type="ORF">LZG35_19860</name>
</gene>
<feature type="transmembrane region" description="Helical" evidence="8">
    <location>
        <begin position="466"/>
        <end position="486"/>
    </location>
</feature>
<comment type="subcellular location">
    <subcellularLocation>
        <location evidence="1">Cell membrane</location>
        <topology evidence="1">Multi-pass membrane protein</topology>
    </subcellularLocation>
</comment>
<dbReference type="NCBIfam" id="TIGR00842">
    <property type="entry name" value="bcct"/>
    <property type="match status" value="1"/>
</dbReference>
<feature type="transmembrane region" description="Helical" evidence="8">
    <location>
        <begin position="343"/>
        <end position="366"/>
    </location>
</feature>
<keyword evidence="4" id="KW-1003">Cell membrane</keyword>